<comment type="caution">
    <text evidence="1">The sequence shown here is derived from an EMBL/GenBank/DDBJ whole genome shotgun (WGS) entry which is preliminary data.</text>
</comment>
<reference evidence="1" key="1">
    <citation type="journal article" date="2013" name="Environ. Microbiol.">
        <title>Microbiota from the distal guts of lean and obese adolescents exhibit partial functional redundancy besides clear differences in community structure.</title>
        <authorList>
            <person name="Ferrer M."/>
            <person name="Ruiz A."/>
            <person name="Lanza F."/>
            <person name="Haange S.B."/>
            <person name="Oberbach A."/>
            <person name="Till H."/>
            <person name="Bargiela R."/>
            <person name="Campoy C."/>
            <person name="Segura M.T."/>
            <person name="Richter M."/>
            <person name="von Bergen M."/>
            <person name="Seifert J."/>
            <person name="Suarez A."/>
        </authorList>
    </citation>
    <scope>NUCLEOTIDE SEQUENCE</scope>
</reference>
<dbReference type="AlphaFoldDB" id="K1S7D1"/>
<proteinExistence type="predicted"/>
<protein>
    <submittedName>
        <fullName evidence="1">Excinuclease ABC, B subunit</fullName>
    </submittedName>
</protein>
<accession>K1S7D1</accession>
<name>K1S7D1_9ZZZZ</name>
<sequence>MFPNSHYVTTSDKMEHAITTIEEEMKQQVEYFKSQGKLIESSKNRRTY</sequence>
<gene>
    <name evidence="1" type="ORF">OBE_12608</name>
</gene>
<organism evidence="1">
    <name type="scientific">human gut metagenome</name>
    <dbReference type="NCBI Taxonomy" id="408170"/>
    <lineage>
        <taxon>unclassified sequences</taxon>
        <taxon>metagenomes</taxon>
        <taxon>organismal metagenomes</taxon>
    </lineage>
</organism>
<dbReference type="Gene3D" id="6.10.140.240">
    <property type="match status" value="1"/>
</dbReference>
<evidence type="ECO:0000313" key="1">
    <source>
        <dbReference type="EMBL" id="EKC53398.1"/>
    </source>
</evidence>
<dbReference type="EMBL" id="AJWZ01008694">
    <property type="protein sequence ID" value="EKC53398.1"/>
    <property type="molecule type" value="Genomic_DNA"/>
</dbReference>